<evidence type="ECO:0000313" key="4">
    <source>
        <dbReference type="Proteomes" id="UP000187429"/>
    </source>
</evidence>
<feature type="non-terminal residue" evidence="3">
    <location>
        <position position="79"/>
    </location>
</feature>
<evidence type="ECO:0000313" key="3">
    <source>
        <dbReference type="EMBL" id="OMJ10830.1"/>
    </source>
</evidence>
<dbReference type="AlphaFoldDB" id="A0A1R1X870"/>
<feature type="signal peptide" evidence="2">
    <location>
        <begin position="1"/>
        <end position="21"/>
    </location>
</feature>
<dbReference type="OrthoDB" id="5699905at2759"/>
<evidence type="ECO:0000256" key="1">
    <source>
        <dbReference type="SAM" id="MobiDB-lite"/>
    </source>
</evidence>
<gene>
    <name evidence="3" type="ORF">AYI69_g10087</name>
</gene>
<reference evidence="4" key="1">
    <citation type="submission" date="2017-01" db="EMBL/GenBank/DDBJ databases">
        <authorList>
            <person name="Wang Y."/>
            <person name="White M."/>
            <person name="Kvist S."/>
            <person name="Moncalvo J.-M."/>
        </authorList>
    </citation>
    <scope>NUCLEOTIDE SEQUENCE [LARGE SCALE GENOMIC DNA]</scope>
    <source>
        <strain evidence="4">ID-206-W2</strain>
    </source>
</reference>
<protein>
    <submittedName>
        <fullName evidence="3">Uncharacterized protein</fullName>
    </submittedName>
</protein>
<name>A0A1R1X870_9FUNG</name>
<keyword evidence="2" id="KW-0732">Signal</keyword>
<organism evidence="3 4">
    <name type="scientific">Smittium culicis</name>
    <dbReference type="NCBI Taxonomy" id="133412"/>
    <lineage>
        <taxon>Eukaryota</taxon>
        <taxon>Fungi</taxon>
        <taxon>Fungi incertae sedis</taxon>
        <taxon>Zoopagomycota</taxon>
        <taxon>Kickxellomycotina</taxon>
        <taxon>Harpellomycetes</taxon>
        <taxon>Harpellales</taxon>
        <taxon>Legeriomycetaceae</taxon>
        <taxon>Smittium</taxon>
    </lineage>
</organism>
<feature type="region of interest" description="Disordered" evidence="1">
    <location>
        <begin position="23"/>
        <end position="58"/>
    </location>
</feature>
<dbReference type="Proteomes" id="UP000187429">
    <property type="component" value="Unassembled WGS sequence"/>
</dbReference>
<feature type="chain" id="PRO_5012751557" evidence="2">
    <location>
        <begin position="22"/>
        <end position="79"/>
    </location>
</feature>
<sequence length="79" mass="8709">MKITLKSFFSNALLISTLVAGSQKPLKNHGSNKNAPLKALGSENSQKDTPSSDDFDKQLILDEQKVDELLKKLEGDESY</sequence>
<comment type="caution">
    <text evidence="3">The sequence shown here is derived from an EMBL/GenBank/DDBJ whole genome shotgun (WGS) entry which is preliminary data.</text>
</comment>
<evidence type="ECO:0000256" key="2">
    <source>
        <dbReference type="SAM" id="SignalP"/>
    </source>
</evidence>
<keyword evidence="4" id="KW-1185">Reference proteome</keyword>
<dbReference type="EMBL" id="LSSM01006404">
    <property type="protein sequence ID" value="OMJ10830.1"/>
    <property type="molecule type" value="Genomic_DNA"/>
</dbReference>
<proteinExistence type="predicted"/>
<accession>A0A1R1X870</accession>